<dbReference type="InterPro" id="IPR013783">
    <property type="entry name" value="Ig-like_fold"/>
</dbReference>
<dbReference type="PANTHER" id="PTHR19367">
    <property type="entry name" value="T-CELL RECEPTOR ALPHA CHAIN V REGION"/>
    <property type="match status" value="1"/>
</dbReference>
<dbReference type="InterPro" id="IPR007110">
    <property type="entry name" value="Ig-like_dom"/>
</dbReference>
<keyword evidence="5" id="KW-1279">T cell receptor</keyword>
<accession>A0A3Q3FXF8</accession>
<keyword evidence="5" id="KW-0391">Immunity</keyword>
<organism evidence="7 8">
    <name type="scientific">Labrus bergylta</name>
    <name type="common">ballan wrasse</name>
    <dbReference type="NCBI Taxonomy" id="56723"/>
    <lineage>
        <taxon>Eukaryota</taxon>
        <taxon>Metazoa</taxon>
        <taxon>Chordata</taxon>
        <taxon>Craniata</taxon>
        <taxon>Vertebrata</taxon>
        <taxon>Euteleostomi</taxon>
        <taxon>Actinopterygii</taxon>
        <taxon>Neopterygii</taxon>
        <taxon>Teleostei</taxon>
        <taxon>Neoteleostei</taxon>
        <taxon>Acanthomorphata</taxon>
        <taxon>Eupercaria</taxon>
        <taxon>Labriformes</taxon>
        <taxon>Labridae</taxon>
        <taxon>Labrus</taxon>
    </lineage>
</organism>
<dbReference type="Gene3D" id="2.60.40.10">
    <property type="entry name" value="Immunoglobulins"/>
    <property type="match status" value="1"/>
</dbReference>
<keyword evidence="4" id="KW-0393">Immunoglobulin domain</keyword>
<evidence type="ECO:0000256" key="3">
    <source>
        <dbReference type="ARBA" id="ARBA00023170"/>
    </source>
</evidence>
<evidence type="ECO:0000256" key="2">
    <source>
        <dbReference type="ARBA" id="ARBA00023130"/>
    </source>
</evidence>
<evidence type="ECO:0000259" key="6">
    <source>
        <dbReference type="PROSITE" id="PS50835"/>
    </source>
</evidence>
<dbReference type="GO" id="GO:0002250">
    <property type="term" value="P:adaptive immune response"/>
    <property type="evidence" value="ECO:0007669"/>
    <property type="project" value="UniProtKB-KW"/>
</dbReference>
<evidence type="ECO:0000313" key="8">
    <source>
        <dbReference type="Proteomes" id="UP000261660"/>
    </source>
</evidence>
<protein>
    <recommendedName>
        <fullName evidence="6">Ig-like domain-containing protein</fullName>
    </recommendedName>
</protein>
<dbReference type="SMART" id="SM00406">
    <property type="entry name" value="IGv"/>
    <property type="match status" value="1"/>
</dbReference>
<dbReference type="SUPFAM" id="SSF48726">
    <property type="entry name" value="Immunoglobulin"/>
    <property type="match status" value="1"/>
</dbReference>
<dbReference type="InterPro" id="IPR051287">
    <property type="entry name" value="TCR_variable_region"/>
</dbReference>
<dbReference type="PROSITE" id="PS50835">
    <property type="entry name" value="IG_LIKE"/>
    <property type="match status" value="1"/>
</dbReference>
<dbReference type="InterPro" id="IPR036179">
    <property type="entry name" value="Ig-like_dom_sf"/>
</dbReference>
<dbReference type="SMART" id="SM00409">
    <property type="entry name" value="IG"/>
    <property type="match status" value="1"/>
</dbReference>
<dbReference type="InParanoid" id="A0A3Q3FXF8"/>
<sequence length="135" mass="15219">TTAPCWSQQCMAQTDNVLQPEGDVEEGGNINLTCTYDGLIQNIQWYRQNQRSRPEFLLYITEGGTIHPTDSDFSAYINKTEKRVNLEISSAALTDSAVYYCALKAHSDRKHHNSLDDRLDWSSNMTLSAGRTEPS</sequence>
<dbReference type="Pfam" id="PF07686">
    <property type="entry name" value="V-set"/>
    <property type="match status" value="1"/>
</dbReference>
<evidence type="ECO:0000313" key="7">
    <source>
        <dbReference type="Ensembl" id="ENSLBEP00000023563.1"/>
    </source>
</evidence>
<evidence type="ECO:0000256" key="4">
    <source>
        <dbReference type="ARBA" id="ARBA00023319"/>
    </source>
</evidence>
<dbReference type="InterPro" id="IPR013106">
    <property type="entry name" value="Ig_V-set"/>
</dbReference>
<proteinExistence type="predicted"/>
<evidence type="ECO:0000256" key="1">
    <source>
        <dbReference type="ARBA" id="ARBA00022729"/>
    </source>
</evidence>
<keyword evidence="3" id="KW-0675">Receptor</keyword>
<evidence type="ECO:0000256" key="5">
    <source>
        <dbReference type="ARBA" id="ARBA00043266"/>
    </source>
</evidence>
<dbReference type="STRING" id="56723.ENSLBEP00000023563"/>
<reference evidence="7" key="2">
    <citation type="submission" date="2025-09" db="UniProtKB">
        <authorList>
            <consortium name="Ensembl"/>
        </authorList>
    </citation>
    <scope>IDENTIFICATION</scope>
</reference>
<dbReference type="GO" id="GO:0042101">
    <property type="term" value="C:T cell receptor complex"/>
    <property type="evidence" value="ECO:0007669"/>
    <property type="project" value="UniProtKB-KW"/>
</dbReference>
<keyword evidence="1" id="KW-0732">Signal</keyword>
<reference evidence="7" key="1">
    <citation type="submission" date="2025-08" db="UniProtKB">
        <authorList>
            <consortium name="Ensembl"/>
        </authorList>
    </citation>
    <scope>IDENTIFICATION</scope>
</reference>
<dbReference type="Ensembl" id="ENSLBET00000024797.1">
    <property type="protein sequence ID" value="ENSLBEP00000023563.1"/>
    <property type="gene ID" value="ENSLBEG00000018088.1"/>
</dbReference>
<feature type="domain" description="Ig-like" evidence="6">
    <location>
        <begin position="4"/>
        <end position="116"/>
    </location>
</feature>
<keyword evidence="2" id="KW-1064">Adaptive immunity</keyword>
<keyword evidence="8" id="KW-1185">Reference proteome</keyword>
<name>A0A3Q3FXF8_9LABR</name>
<dbReference type="GeneTree" id="ENSGT00940000177057"/>
<dbReference type="PANTHER" id="PTHR19367:SF18">
    <property type="entry name" value="T CELL RECEPTOR ALPHA VARIABLE 16"/>
    <property type="match status" value="1"/>
</dbReference>
<dbReference type="AlphaFoldDB" id="A0A3Q3FXF8"/>
<dbReference type="InterPro" id="IPR003599">
    <property type="entry name" value="Ig_sub"/>
</dbReference>
<dbReference type="Proteomes" id="UP000261660">
    <property type="component" value="Unplaced"/>
</dbReference>